<keyword evidence="6 8" id="KW-0378">Hydrolase</keyword>
<keyword evidence="5 8" id="KW-0255">Endonuclease</keyword>
<evidence type="ECO:0000256" key="6">
    <source>
        <dbReference type="ARBA" id="ARBA00022801"/>
    </source>
</evidence>
<dbReference type="InterPro" id="IPR020821">
    <property type="entry name" value="ENPP1-3/EXOG-like_nuc-like"/>
</dbReference>
<sequence>MAKLRRNHTGKGRNASGGRITKVGIFGAILAAIIYLFGAYVSPEDFPIPAEPRLDYAGEDYYLPAPSGGEIVRHRGFTLSYNEDWEQAEWVAYLLERENLRKTWSDRKDNFREDPAVSSGSAGGYDYRGSGYDRGHLAPFADFAWSAELADETFYMSNISPQARQFNQGVWRELEELTRDWANKYERLYVVTGPVMTQDPKGTIGRETRVAIPVAYFKVLLDLDDPEQKGIGFVIPNEISFDPLPKYAMSIDEVEAITNLDFFPELMPAAQEANLEAVGNPDLWTFSKKKYDKRMKSWNNVRN</sequence>
<dbReference type="SMART" id="SM00892">
    <property type="entry name" value="Endonuclease_NS"/>
    <property type="match status" value="1"/>
</dbReference>
<protein>
    <recommendedName>
        <fullName evidence="8">Endonuclease</fullName>
        <ecNumber evidence="8">3.1.30.-</ecNumber>
    </recommendedName>
</protein>
<dbReference type="InterPro" id="IPR001604">
    <property type="entry name" value="Endo_G_ENPP1-like_dom"/>
</dbReference>
<comment type="cofactor">
    <cofactor evidence="1 8">
        <name>Mg(2+)</name>
        <dbReference type="ChEBI" id="CHEBI:18420"/>
    </cofactor>
</comment>
<evidence type="ECO:0000256" key="4">
    <source>
        <dbReference type="ARBA" id="ARBA00022723"/>
    </source>
</evidence>
<dbReference type="InterPro" id="IPR018524">
    <property type="entry name" value="DNA/RNA_endonuclease_AS"/>
</dbReference>
<feature type="domain" description="ENPP1-3/EXOG-like endonuclease/phosphodiesterase" evidence="10">
    <location>
        <begin position="74"/>
        <end position="269"/>
    </location>
</feature>
<dbReference type="EMBL" id="JAATJH010000002">
    <property type="protein sequence ID" value="NJC26196.1"/>
    <property type="molecule type" value="Genomic_DNA"/>
</dbReference>
<dbReference type="PANTHER" id="PTHR13966:SF5">
    <property type="entry name" value="ENDONUCLEASE G, MITOCHONDRIAL"/>
    <property type="match status" value="1"/>
</dbReference>
<dbReference type="PANTHER" id="PTHR13966">
    <property type="entry name" value="ENDONUCLEASE RELATED"/>
    <property type="match status" value="1"/>
</dbReference>
<dbReference type="RefSeq" id="WP_168036952.1">
    <property type="nucleotide sequence ID" value="NZ_JAATJH010000002.1"/>
</dbReference>
<evidence type="ECO:0000256" key="1">
    <source>
        <dbReference type="ARBA" id="ARBA00001946"/>
    </source>
</evidence>
<organism evidence="12 13">
    <name type="scientific">Neolewinella antarctica</name>
    <dbReference type="NCBI Taxonomy" id="442734"/>
    <lineage>
        <taxon>Bacteria</taxon>
        <taxon>Pseudomonadati</taxon>
        <taxon>Bacteroidota</taxon>
        <taxon>Saprospiria</taxon>
        <taxon>Saprospirales</taxon>
        <taxon>Lewinellaceae</taxon>
        <taxon>Neolewinella</taxon>
    </lineage>
</organism>
<evidence type="ECO:0000313" key="12">
    <source>
        <dbReference type="EMBL" id="NJC26196.1"/>
    </source>
</evidence>
<dbReference type="SUPFAM" id="SSF54060">
    <property type="entry name" value="His-Me finger endonucleases"/>
    <property type="match status" value="1"/>
</dbReference>
<evidence type="ECO:0000313" key="13">
    <source>
        <dbReference type="Proteomes" id="UP000770785"/>
    </source>
</evidence>
<dbReference type="InterPro" id="IPR044925">
    <property type="entry name" value="His-Me_finger_sf"/>
</dbReference>
<evidence type="ECO:0000256" key="9">
    <source>
        <dbReference type="SAM" id="Phobius"/>
    </source>
</evidence>
<evidence type="ECO:0000256" key="5">
    <source>
        <dbReference type="ARBA" id="ARBA00022759"/>
    </source>
</evidence>
<dbReference type="Gene3D" id="3.40.570.10">
    <property type="entry name" value="Extracellular Endonuclease, subunit A"/>
    <property type="match status" value="1"/>
</dbReference>
<name>A0ABX0XB54_9BACT</name>
<dbReference type="CDD" id="cd00091">
    <property type="entry name" value="NUC"/>
    <property type="match status" value="1"/>
</dbReference>
<dbReference type="EC" id="3.1.30.-" evidence="8"/>
<accession>A0ABX0XB54</accession>
<evidence type="ECO:0000256" key="7">
    <source>
        <dbReference type="ARBA" id="ARBA00022842"/>
    </source>
</evidence>
<keyword evidence="3 8" id="KW-0540">Nuclease</keyword>
<keyword evidence="4 8" id="KW-0479">Metal-binding</keyword>
<reference evidence="12 13" key="1">
    <citation type="submission" date="2020-03" db="EMBL/GenBank/DDBJ databases">
        <title>Genomic Encyclopedia of Type Strains, Phase IV (KMG-IV): sequencing the most valuable type-strain genomes for metagenomic binning, comparative biology and taxonomic classification.</title>
        <authorList>
            <person name="Goeker M."/>
        </authorList>
    </citation>
    <scope>NUCLEOTIDE SEQUENCE [LARGE SCALE GENOMIC DNA]</scope>
    <source>
        <strain evidence="12 13">DSM 105096</strain>
    </source>
</reference>
<keyword evidence="7" id="KW-0460">Magnesium</keyword>
<comment type="similarity">
    <text evidence="2 8">Belongs to the DNA/RNA non-specific endonuclease family.</text>
</comment>
<keyword evidence="13" id="KW-1185">Reference proteome</keyword>
<dbReference type="InterPro" id="IPR044929">
    <property type="entry name" value="DNA/RNA_non-sp_Endonuclease_sf"/>
</dbReference>
<dbReference type="Pfam" id="PF01223">
    <property type="entry name" value="Endonuclease_NS"/>
    <property type="match status" value="1"/>
</dbReference>
<dbReference type="InterPro" id="IPR040255">
    <property type="entry name" value="Non-specific_endonuclease"/>
</dbReference>
<evidence type="ECO:0000256" key="8">
    <source>
        <dbReference type="RuleBase" id="RU366055"/>
    </source>
</evidence>
<evidence type="ECO:0000259" key="10">
    <source>
        <dbReference type="SMART" id="SM00477"/>
    </source>
</evidence>
<keyword evidence="9" id="KW-0812">Transmembrane</keyword>
<feature type="transmembrane region" description="Helical" evidence="9">
    <location>
        <begin position="20"/>
        <end position="41"/>
    </location>
</feature>
<evidence type="ECO:0000256" key="3">
    <source>
        <dbReference type="ARBA" id="ARBA00022722"/>
    </source>
</evidence>
<gene>
    <name evidence="12" type="ORF">GGR27_001695</name>
</gene>
<keyword evidence="9" id="KW-1133">Transmembrane helix</keyword>
<dbReference type="GO" id="GO:0004519">
    <property type="term" value="F:endonuclease activity"/>
    <property type="evidence" value="ECO:0007669"/>
    <property type="project" value="UniProtKB-KW"/>
</dbReference>
<feature type="domain" description="DNA/RNA non-specific endonuclease/pyrophosphatase/phosphodiesterase" evidence="11">
    <location>
        <begin position="73"/>
        <end position="269"/>
    </location>
</feature>
<comment type="caution">
    <text evidence="12">The sequence shown here is derived from an EMBL/GenBank/DDBJ whole genome shotgun (WGS) entry which is preliminary data.</text>
</comment>
<evidence type="ECO:0000259" key="11">
    <source>
        <dbReference type="SMART" id="SM00892"/>
    </source>
</evidence>
<evidence type="ECO:0000256" key="2">
    <source>
        <dbReference type="ARBA" id="ARBA00010052"/>
    </source>
</evidence>
<dbReference type="SMART" id="SM00477">
    <property type="entry name" value="NUC"/>
    <property type="match status" value="1"/>
</dbReference>
<dbReference type="Proteomes" id="UP000770785">
    <property type="component" value="Unassembled WGS sequence"/>
</dbReference>
<keyword evidence="9" id="KW-0472">Membrane</keyword>
<dbReference type="PROSITE" id="PS01070">
    <property type="entry name" value="NUCLEASE_NON_SPEC"/>
    <property type="match status" value="1"/>
</dbReference>
<proteinExistence type="inferred from homology"/>